<protein>
    <recommendedName>
        <fullName evidence="3">Ankyrin repeat protein</fullName>
    </recommendedName>
</protein>
<reference evidence="2" key="1">
    <citation type="journal article" date="2017" name="Genome Biol.">
        <title>Comparative genomics reveals high biological diversity and specific adaptations in the industrially and medically important fungal genus Aspergillus.</title>
        <authorList>
            <person name="de Vries R.P."/>
            <person name="Riley R."/>
            <person name="Wiebenga A."/>
            <person name="Aguilar-Osorio G."/>
            <person name="Amillis S."/>
            <person name="Uchima C.A."/>
            <person name="Anderluh G."/>
            <person name="Asadollahi M."/>
            <person name="Askin M."/>
            <person name="Barry K."/>
            <person name="Battaglia E."/>
            <person name="Bayram O."/>
            <person name="Benocci T."/>
            <person name="Braus-Stromeyer S.A."/>
            <person name="Caldana C."/>
            <person name="Canovas D."/>
            <person name="Cerqueira G.C."/>
            <person name="Chen F."/>
            <person name="Chen W."/>
            <person name="Choi C."/>
            <person name="Clum A."/>
            <person name="Dos Santos R.A."/>
            <person name="Damasio A.R."/>
            <person name="Diallinas G."/>
            <person name="Emri T."/>
            <person name="Fekete E."/>
            <person name="Flipphi M."/>
            <person name="Freyberg S."/>
            <person name="Gallo A."/>
            <person name="Gournas C."/>
            <person name="Habgood R."/>
            <person name="Hainaut M."/>
            <person name="Harispe M.L."/>
            <person name="Henrissat B."/>
            <person name="Hilden K.S."/>
            <person name="Hope R."/>
            <person name="Hossain A."/>
            <person name="Karabika E."/>
            <person name="Karaffa L."/>
            <person name="Karanyi Z."/>
            <person name="Krasevec N."/>
            <person name="Kuo A."/>
            <person name="Kusch H."/>
            <person name="LaButti K."/>
            <person name="Lagendijk E.L."/>
            <person name="Lapidus A."/>
            <person name="Levasseur A."/>
            <person name="Lindquist E."/>
            <person name="Lipzen A."/>
            <person name="Logrieco A.F."/>
            <person name="MacCabe A."/>
            <person name="Maekelae M.R."/>
            <person name="Malavazi I."/>
            <person name="Melin P."/>
            <person name="Meyer V."/>
            <person name="Mielnichuk N."/>
            <person name="Miskei M."/>
            <person name="Molnar A.P."/>
            <person name="Mule G."/>
            <person name="Ngan C.Y."/>
            <person name="Orejas M."/>
            <person name="Orosz E."/>
            <person name="Ouedraogo J.P."/>
            <person name="Overkamp K.M."/>
            <person name="Park H.-S."/>
            <person name="Perrone G."/>
            <person name="Piumi F."/>
            <person name="Punt P.J."/>
            <person name="Ram A.F."/>
            <person name="Ramon A."/>
            <person name="Rauscher S."/>
            <person name="Record E."/>
            <person name="Riano-Pachon D.M."/>
            <person name="Robert V."/>
            <person name="Roehrig J."/>
            <person name="Ruller R."/>
            <person name="Salamov A."/>
            <person name="Salih N.S."/>
            <person name="Samson R.A."/>
            <person name="Sandor E."/>
            <person name="Sanguinetti M."/>
            <person name="Schuetze T."/>
            <person name="Sepcic K."/>
            <person name="Shelest E."/>
            <person name="Sherlock G."/>
            <person name="Sophianopoulou V."/>
            <person name="Squina F.M."/>
            <person name="Sun H."/>
            <person name="Susca A."/>
            <person name="Todd R.B."/>
            <person name="Tsang A."/>
            <person name="Unkles S.E."/>
            <person name="van de Wiele N."/>
            <person name="van Rossen-Uffink D."/>
            <person name="Oliveira J.V."/>
            <person name="Vesth T.C."/>
            <person name="Visser J."/>
            <person name="Yu J.-H."/>
            <person name="Zhou M."/>
            <person name="Andersen M.R."/>
            <person name="Archer D.B."/>
            <person name="Baker S.E."/>
            <person name="Benoit I."/>
            <person name="Brakhage A.A."/>
            <person name="Braus G.H."/>
            <person name="Fischer R."/>
            <person name="Frisvad J.C."/>
            <person name="Goldman G.H."/>
            <person name="Houbraken J."/>
            <person name="Oakley B."/>
            <person name="Pocsi I."/>
            <person name="Scazzocchio C."/>
            <person name="Seiboth B."/>
            <person name="vanKuyk P.A."/>
            <person name="Wortman J."/>
            <person name="Dyer P.S."/>
            <person name="Grigoriev I.V."/>
        </authorList>
    </citation>
    <scope>NUCLEOTIDE SEQUENCE [LARGE SCALE GENOMIC DNA]</scope>
    <source>
        <strain evidence="2">CBS 593.65</strain>
    </source>
</reference>
<dbReference type="SUPFAM" id="SSF48403">
    <property type="entry name" value="Ankyrin repeat"/>
    <property type="match status" value="1"/>
</dbReference>
<dbReference type="STRING" id="1036612.A0A1L9T270"/>
<dbReference type="GeneID" id="63764707"/>
<gene>
    <name evidence="1" type="ORF">ASPSYDRAFT_531559</name>
</gene>
<accession>A0A1L9T270</accession>
<dbReference type="OrthoDB" id="5391533at2759"/>
<dbReference type="InterPro" id="IPR036770">
    <property type="entry name" value="Ankyrin_rpt-contain_sf"/>
</dbReference>
<evidence type="ECO:0000313" key="1">
    <source>
        <dbReference type="EMBL" id="OJJ53485.1"/>
    </source>
</evidence>
<organism evidence="1 2">
    <name type="scientific">Aspergillus sydowii CBS 593.65</name>
    <dbReference type="NCBI Taxonomy" id="1036612"/>
    <lineage>
        <taxon>Eukaryota</taxon>
        <taxon>Fungi</taxon>
        <taxon>Dikarya</taxon>
        <taxon>Ascomycota</taxon>
        <taxon>Pezizomycotina</taxon>
        <taxon>Eurotiomycetes</taxon>
        <taxon>Eurotiomycetidae</taxon>
        <taxon>Eurotiales</taxon>
        <taxon>Aspergillaceae</taxon>
        <taxon>Aspergillus</taxon>
        <taxon>Aspergillus subgen. Nidulantes</taxon>
    </lineage>
</organism>
<proteinExistence type="predicted"/>
<sequence length="275" mass="30821">MSNTSYRYSFENKLAPHNKAILQACRTGDLARLIQLFQDHNTRPEPRASWREDPNGPPNTRILLDQAVVYQHAHIVRYLLSISPFEKKLATKSTVRALVETQNLEIAEVLRTRAPEIVNMELGHFDTFLSAACRGGDGCNHDNLPGDDSLPLIHYLLDNGADPSEGSWGGCGSIPAAIDFARPLEVIEKMIEKGGVVNLLAFSSAVRNRRIDALQLFFDKAPFSVSVDDMLKRAAESEDKEIMDIVERGSVKVGKRRYRRKSVWRRGLDAILPVK</sequence>
<dbReference type="AlphaFoldDB" id="A0A1L9T270"/>
<dbReference type="VEuPathDB" id="FungiDB:ASPSYDRAFT_531559"/>
<evidence type="ECO:0000313" key="2">
    <source>
        <dbReference type="Proteomes" id="UP000184356"/>
    </source>
</evidence>
<evidence type="ECO:0008006" key="3">
    <source>
        <dbReference type="Google" id="ProtNLM"/>
    </source>
</evidence>
<name>A0A1L9T270_9EURO</name>
<dbReference type="EMBL" id="KV878597">
    <property type="protein sequence ID" value="OJJ53485.1"/>
    <property type="molecule type" value="Genomic_DNA"/>
</dbReference>
<dbReference type="RefSeq" id="XP_040697291.1">
    <property type="nucleotide sequence ID" value="XM_040848634.1"/>
</dbReference>
<dbReference type="Proteomes" id="UP000184356">
    <property type="component" value="Unassembled WGS sequence"/>
</dbReference>
<dbReference type="Gene3D" id="1.25.40.20">
    <property type="entry name" value="Ankyrin repeat-containing domain"/>
    <property type="match status" value="1"/>
</dbReference>
<keyword evidence="2" id="KW-1185">Reference proteome</keyword>